<dbReference type="EMBL" id="AMFJ01021668">
    <property type="protein sequence ID" value="EKD65834.1"/>
    <property type="molecule type" value="Genomic_DNA"/>
</dbReference>
<evidence type="ECO:0000313" key="1">
    <source>
        <dbReference type="EMBL" id="EKD65834.1"/>
    </source>
</evidence>
<gene>
    <name evidence="1" type="ORF">ACD_49C00082G0008</name>
</gene>
<accession>K2BUC0</accession>
<protein>
    <submittedName>
        <fullName evidence="1">Uncharacterized protein</fullName>
    </submittedName>
</protein>
<sequence length="210" mass="25251">MSSLKPWKLVDSREFGLDINKTKSKEFLKKVEESLTGIFELAWAAWTPHKSYWIGLEWTLIWELELWPELKTLIIRDFNNKIEQAISILWWEKCYVEYYLWRYEPMPPDLVFPTLFLEFYSKIDKKEEIQSLIWKNGKGLIFSFDDKDIRTHRFKNELDGTETKSRETPQDLLDEIWSMQNKAKEIIESLKSREVVEIMSKNVNNVMESQ</sequence>
<reference evidence="1" key="1">
    <citation type="journal article" date="2012" name="Science">
        <title>Fermentation, hydrogen, and sulfur metabolism in multiple uncultivated bacterial phyla.</title>
        <authorList>
            <person name="Wrighton K.C."/>
            <person name="Thomas B.C."/>
            <person name="Sharon I."/>
            <person name="Miller C.S."/>
            <person name="Castelle C.J."/>
            <person name="VerBerkmoes N.C."/>
            <person name="Wilkins M.J."/>
            <person name="Hettich R.L."/>
            <person name="Lipton M.S."/>
            <person name="Williams K.H."/>
            <person name="Long P.E."/>
            <person name="Banfield J.F."/>
        </authorList>
    </citation>
    <scope>NUCLEOTIDE SEQUENCE [LARGE SCALE GENOMIC DNA]</scope>
</reference>
<comment type="caution">
    <text evidence="1">The sequence shown here is derived from an EMBL/GenBank/DDBJ whole genome shotgun (WGS) entry which is preliminary data.</text>
</comment>
<proteinExistence type="predicted"/>
<organism evidence="1">
    <name type="scientific">uncultured bacterium</name>
    <name type="common">gcode 4</name>
    <dbReference type="NCBI Taxonomy" id="1234023"/>
    <lineage>
        <taxon>Bacteria</taxon>
        <taxon>environmental samples</taxon>
    </lineage>
</organism>
<dbReference type="AlphaFoldDB" id="K2BUC0"/>
<name>K2BUC0_9BACT</name>